<dbReference type="EMBL" id="AP019791">
    <property type="protein sequence ID" value="BBL80825.1"/>
    <property type="molecule type" value="Genomic_DNA"/>
</dbReference>
<proteinExistence type="predicted"/>
<accession>A0A510HN58</accession>
<evidence type="ECO:0000313" key="3">
    <source>
        <dbReference type="Proteomes" id="UP000318065"/>
    </source>
</evidence>
<dbReference type="OrthoDB" id="5413327at2"/>
<evidence type="ECO:0000256" key="1">
    <source>
        <dbReference type="SAM" id="Coils"/>
    </source>
</evidence>
<evidence type="ECO:0000313" key="2">
    <source>
        <dbReference type="EMBL" id="BBL80825.1"/>
    </source>
</evidence>
<dbReference type="RefSeq" id="WP_143528791.1">
    <property type="nucleotide sequence ID" value="NZ_AP019791.1"/>
</dbReference>
<dbReference type="Proteomes" id="UP000318065">
    <property type="component" value="Chromosome"/>
</dbReference>
<keyword evidence="1" id="KW-0175">Coiled coil</keyword>
<feature type="coiled-coil region" evidence="1">
    <location>
        <begin position="347"/>
        <end position="374"/>
    </location>
</feature>
<keyword evidence="3" id="KW-1185">Reference proteome</keyword>
<dbReference type="AlphaFoldDB" id="A0A510HN58"/>
<protein>
    <submittedName>
        <fullName evidence="2">Uncharacterized protein</fullName>
    </submittedName>
</protein>
<organism evidence="2 3">
    <name type="scientific">Rubrobacter xylanophilus</name>
    <dbReference type="NCBI Taxonomy" id="49319"/>
    <lineage>
        <taxon>Bacteria</taxon>
        <taxon>Bacillati</taxon>
        <taxon>Actinomycetota</taxon>
        <taxon>Rubrobacteria</taxon>
        <taxon>Rubrobacterales</taxon>
        <taxon>Rubrobacteraceae</taxon>
        <taxon>Rubrobacter</taxon>
    </lineage>
</organism>
<sequence>MSATLGGEELELHYASSERLYPGLDFLVPGLLLLAMRHGEQLSIPGGVSPRLLEATAQIQDIFNMWESVFRKVGIRAEGMGTAPANRPAEGVACVFGGGIDSFHTLMRHREEITHLLYLHPQGEDPRARERALRRVREVAKATGKALIEVDTNFRQLSREHRIPWKYAHGPWIASAALLFQHVVGKVFVAGSTTSNYDNLRPQGTHPILDPLWSTERTSFYHDGCEVRRVRKAAEISGFAPAMKWLQVCDRTGGAGNCGGCEKCLRSMLNLQAAGALKRCQTLPDEIDPEAVRALDLTGYSESYFARENLRALKGTPDNEELVRALQDALERGAAIIAHSGYREENLERFRQRIRNLRQENARLKQRLRRQERRRRIRYRIADRIAELLLRIPGARYAAESVAKRLSTAGAKNPPY</sequence>
<name>A0A510HN58_9ACTN</name>
<gene>
    <name evidence="2" type="ORF">RxyAA322_26790</name>
</gene>
<reference evidence="2" key="1">
    <citation type="journal article" date="2019" name="Microbiol. Resour. Announc.">
        <title>Complete Genome Sequence of Rubrobacter xylanophilus Strain AA3-22, Isolated from Arima Onsen in Japan.</title>
        <authorList>
            <person name="Tomariguchi N."/>
            <person name="Miyazaki K."/>
        </authorList>
    </citation>
    <scope>NUCLEOTIDE SEQUENCE [LARGE SCALE GENOMIC DNA]</scope>
    <source>
        <strain evidence="2">AA3-22</strain>
    </source>
</reference>